<dbReference type="AlphaFoldDB" id="A0AAV7SQV2"/>
<accession>A0AAV7SQV2</accession>
<sequence>MVRNEGDLKQKTKAYLESRVETRGTKSSERIMVGKDLRSRIEKAIGIGTEIKEGLKDSMLGSMEVCKQEI</sequence>
<evidence type="ECO:0000313" key="2">
    <source>
        <dbReference type="Proteomes" id="UP001066276"/>
    </source>
</evidence>
<protein>
    <submittedName>
        <fullName evidence="1">Uncharacterized protein</fullName>
    </submittedName>
</protein>
<organism evidence="1 2">
    <name type="scientific">Pleurodeles waltl</name>
    <name type="common">Iberian ribbed newt</name>
    <dbReference type="NCBI Taxonomy" id="8319"/>
    <lineage>
        <taxon>Eukaryota</taxon>
        <taxon>Metazoa</taxon>
        <taxon>Chordata</taxon>
        <taxon>Craniata</taxon>
        <taxon>Vertebrata</taxon>
        <taxon>Euteleostomi</taxon>
        <taxon>Amphibia</taxon>
        <taxon>Batrachia</taxon>
        <taxon>Caudata</taxon>
        <taxon>Salamandroidea</taxon>
        <taxon>Salamandridae</taxon>
        <taxon>Pleurodelinae</taxon>
        <taxon>Pleurodeles</taxon>
    </lineage>
</organism>
<comment type="caution">
    <text evidence="1">The sequence shown here is derived from an EMBL/GenBank/DDBJ whole genome shotgun (WGS) entry which is preliminary data.</text>
</comment>
<dbReference type="Proteomes" id="UP001066276">
    <property type="component" value="Chromosome 4_2"/>
</dbReference>
<gene>
    <name evidence="1" type="ORF">NDU88_006904</name>
</gene>
<proteinExistence type="predicted"/>
<name>A0AAV7SQV2_PLEWA</name>
<dbReference type="EMBL" id="JANPWB010000008">
    <property type="protein sequence ID" value="KAJ1166504.1"/>
    <property type="molecule type" value="Genomic_DNA"/>
</dbReference>
<keyword evidence="2" id="KW-1185">Reference proteome</keyword>
<evidence type="ECO:0000313" key="1">
    <source>
        <dbReference type="EMBL" id="KAJ1166504.1"/>
    </source>
</evidence>
<reference evidence="1" key="1">
    <citation type="journal article" date="2022" name="bioRxiv">
        <title>Sequencing and chromosome-scale assembly of the giantPleurodeles waltlgenome.</title>
        <authorList>
            <person name="Brown T."/>
            <person name="Elewa A."/>
            <person name="Iarovenko S."/>
            <person name="Subramanian E."/>
            <person name="Araus A.J."/>
            <person name="Petzold A."/>
            <person name="Susuki M."/>
            <person name="Suzuki K.-i.T."/>
            <person name="Hayashi T."/>
            <person name="Toyoda A."/>
            <person name="Oliveira C."/>
            <person name="Osipova E."/>
            <person name="Leigh N.D."/>
            <person name="Simon A."/>
            <person name="Yun M.H."/>
        </authorList>
    </citation>
    <scope>NUCLEOTIDE SEQUENCE</scope>
    <source>
        <strain evidence="1">20211129_DDA</strain>
        <tissue evidence="1">Liver</tissue>
    </source>
</reference>